<dbReference type="EMBL" id="BJCQ01000016">
    <property type="protein sequence ID" value="GCL67138.1"/>
    <property type="molecule type" value="Genomic_DNA"/>
</dbReference>
<dbReference type="Proteomes" id="UP000300381">
    <property type="component" value="Unassembled WGS sequence"/>
</dbReference>
<protein>
    <recommendedName>
        <fullName evidence="3">DUF927 domain-containing protein</fullName>
    </recommendedName>
</protein>
<evidence type="ECO:0000313" key="2">
    <source>
        <dbReference type="Proteomes" id="UP000300381"/>
    </source>
</evidence>
<accession>A0A480B7Q0</accession>
<evidence type="ECO:0008006" key="3">
    <source>
        <dbReference type="Google" id="ProtNLM"/>
    </source>
</evidence>
<name>A0A480B7Q0_9FIRM</name>
<evidence type="ECO:0000313" key="1">
    <source>
        <dbReference type="EMBL" id="GCL67138.1"/>
    </source>
</evidence>
<organism evidence="1 2">
    <name type="scientific">Veillonella tobetsuensis</name>
    <dbReference type="NCBI Taxonomy" id="1110546"/>
    <lineage>
        <taxon>Bacteria</taxon>
        <taxon>Bacillati</taxon>
        <taxon>Bacillota</taxon>
        <taxon>Negativicutes</taxon>
        <taxon>Veillonellales</taxon>
        <taxon>Veillonellaceae</taxon>
        <taxon>Veillonella</taxon>
    </lineage>
</organism>
<dbReference type="RefSeq" id="WP_137660643.1">
    <property type="nucleotide sequence ID" value="NZ_BJCQ01000016.1"/>
</dbReference>
<proteinExistence type="predicted"/>
<sequence length="710" mass="80253">MSETLLTKMLQKGIEKKEEWRRNSANKTAEQLQPGQKNTTFSIVPNTTGLPTANNPVVKTYIENKHKVTKGYFDSLKASTNATAKMNLIKPSNTSLTSPLSTTTDSIANTTTAVALIPPSNKVIANVQYPGITIHFGDYEWDYNRGALYYRKSSDKRTEIANFALAIQRVIEIRDRLDSPGETTYQVQITHAQGCTLRGISENRYKSELTKIGETINPIFNIVHKSLFDRYLSDVVAQYWAQGGQKSLELSIHGWIYSSATHTCQYAFNNTYVQIPVGTAYVINDVEKVSSPGMARTFLDSYLRISKNVNLLLTALLYTLQTHIALPYKKITGQRLQSAMVFQGETQHGKSVLAHLLSRGLQNKCHNDYFYKFDGTNASISHILGKHGQGLYVFDDIYRKAQADDSRSDVEKLNTIARILGDGIIASKMKRFGNGLEDAKPFDGGVIITAELSPVENESTQGRLIINKFDRAAHIDFNSNQDLTLLQTSPELFDAFLSSWISFMEAQFKQAHMDLKDRHHILYQALQKQKLHTRLCAYGSMALNTLYFFVQFCEELGISIDFTSAKQHILNILQAQHLEYRRHSDADALRELIADAINCGHLPIADNKESYSRNMAGYIDNEGHYCIIIARLEEILRQNGYTKNDCVAMYEKLFNQGLLDSTSRTSHRMSCGNQRPYYFRFAPAIMENVEDRNPIQLTIDNALFVMKGHN</sequence>
<reference evidence="1 2" key="1">
    <citation type="submission" date="2019-03" db="EMBL/GenBank/DDBJ databases">
        <title>Draft genome sequences of two Veillonella tobetsuensis clinical isolates from intraoperative bronchial fluids of elderly patients with pulmonary carcinoma.</title>
        <authorList>
            <person name="Akiyama T."/>
        </authorList>
    </citation>
    <scope>NUCLEOTIDE SEQUENCE [LARGE SCALE GENOMIC DNA]</scope>
    <source>
        <strain evidence="1 2">PAGU 1578</strain>
    </source>
</reference>
<dbReference type="AlphaFoldDB" id="A0A480B7Q0"/>
<gene>
    <name evidence="1" type="ORF">PAGU1578_07590</name>
</gene>
<comment type="caution">
    <text evidence="1">The sequence shown here is derived from an EMBL/GenBank/DDBJ whole genome shotgun (WGS) entry which is preliminary data.</text>
</comment>